<evidence type="ECO:0000259" key="2">
    <source>
        <dbReference type="Pfam" id="PF12773"/>
    </source>
</evidence>
<dbReference type="RefSeq" id="WP_131018286.1">
    <property type="nucleotide sequence ID" value="NZ_SIRE01000036.1"/>
</dbReference>
<name>A0A4Q9DFX5_9BACL</name>
<keyword evidence="1" id="KW-0812">Transmembrane</keyword>
<dbReference type="Pfam" id="PF12773">
    <property type="entry name" value="DZR"/>
    <property type="match status" value="1"/>
</dbReference>
<feature type="transmembrane region" description="Helical" evidence="1">
    <location>
        <begin position="100"/>
        <end position="121"/>
    </location>
</feature>
<dbReference type="OrthoDB" id="2623647at2"/>
<feature type="transmembrane region" description="Helical" evidence="1">
    <location>
        <begin position="133"/>
        <end position="153"/>
    </location>
</feature>
<dbReference type="AlphaFoldDB" id="A0A4Q9DFX5"/>
<protein>
    <recommendedName>
        <fullName evidence="2">DZANK-type domain-containing protein</fullName>
    </recommendedName>
</protein>
<keyword evidence="1" id="KW-0472">Membrane</keyword>
<dbReference type="Proteomes" id="UP000293142">
    <property type="component" value="Unassembled WGS sequence"/>
</dbReference>
<reference evidence="3 4" key="1">
    <citation type="submission" date="2019-02" db="EMBL/GenBank/DDBJ databases">
        <title>Paenibacillus sp. nov., isolated from surface-sterilized tissue of Thalictrum simplex L.</title>
        <authorList>
            <person name="Tuo L."/>
        </authorList>
    </citation>
    <scope>NUCLEOTIDE SEQUENCE [LARGE SCALE GENOMIC DNA]</scope>
    <source>
        <strain evidence="3 4">N2SHLJ1</strain>
    </source>
</reference>
<accession>A0A4Q9DFX5</accession>
<evidence type="ECO:0000313" key="3">
    <source>
        <dbReference type="EMBL" id="TBL69825.1"/>
    </source>
</evidence>
<dbReference type="EMBL" id="SIRE01000036">
    <property type="protein sequence ID" value="TBL69825.1"/>
    <property type="molecule type" value="Genomic_DNA"/>
</dbReference>
<comment type="caution">
    <text evidence="3">The sequence shown here is derived from an EMBL/GenBank/DDBJ whole genome shotgun (WGS) entry which is preliminary data.</text>
</comment>
<gene>
    <name evidence="3" type="ORF">EYB31_35230</name>
</gene>
<evidence type="ECO:0000313" key="4">
    <source>
        <dbReference type="Proteomes" id="UP000293142"/>
    </source>
</evidence>
<keyword evidence="4" id="KW-1185">Reference proteome</keyword>
<organism evidence="3 4">
    <name type="scientific">Paenibacillus thalictri</name>
    <dbReference type="NCBI Taxonomy" id="2527873"/>
    <lineage>
        <taxon>Bacteria</taxon>
        <taxon>Bacillati</taxon>
        <taxon>Bacillota</taxon>
        <taxon>Bacilli</taxon>
        <taxon>Bacillales</taxon>
        <taxon>Paenibacillaceae</taxon>
        <taxon>Paenibacillus</taxon>
    </lineage>
</organism>
<feature type="domain" description="DZANK-type" evidence="2">
    <location>
        <begin position="6"/>
        <end position="71"/>
    </location>
</feature>
<dbReference type="InterPro" id="IPR025874">
    <property type="entry name" value="DZR"/>
</dbReference>
<proteinExistence type="predicted"/>
<sequence length="154" mass="16137">MAVKICKSCGESNSEHALLCVVCSTSLSDAPLEGTVNAEKRFTGILSGTRSNCWYCDEKLEPDVLTCKYCGSTVLKPARTGRSGAYYQDSGASGNGCATVLLFIATLLIPLVGLIVGGIFAFSDEPHKREVGVALLVFALAVIAIATIVGLFVV</sequence>
<evidence type="ECO:0000256" key="1">
    <source>
        <dbReference type="SAM" id="Phobius"/>
    </source>
</evidence>
<keyword evidence="1" id="KW-1133">Transmembrane helix</keyword>